<dbReference type="RefSeq" id="WP_011018539.1">
    <property type="nucleotide sequence ID" value="NZ_DUJS01000004.1"/>
</dbReference>
<protein>
    <submittedName>
        <fullName evidence="1">Uncharacterized protein</fullName>
    </submittedName>
</protein>
<organism evidence="1 2">
    <name type="scientific">Methanopyrus kandleri</name>
    <dbReference type="NCBI Taxonomy" id="2320"/>
    <lineage>
        <taxon>Archaea</taxon>
        <taxon>Methanobacteriati</taxon>
        <taxon>Methanobacteriota</taxon>
        <taxon>Methanomada group</taxon>
        <taxon>Methanopyri</taxon>
        <taxon>Methanopyrales</taxon>
        <taxon>Methanopyraceae</taxon>
        <taxon>Methanopyrus</taxon>
    </lineage>
</organism>
<evidence type="ECO:0000313" key="1">
    <source>
        <dbReference type="EMBL" id="HII70692.1"/>
    </source>
</evidence>
<evidence type="ECO:0000313" key="2">
    <source>
        <dbReference type="Proteomes" id="UP000619545"/>
    </source>
</evidence>
<dbReference type="GeneID" id="1477470"/>
<name>A0A832SUX3_9EURY</name>
<comment type="caution">
    <text evidence="1">The sequence shown here is derived from an EMBL/GenBank/DDBJ whole genome shotgun (WGS) entry which is preliminary data.</text>
</comment>
<gene>
    <name evidence="1" type="ORF">HA336_05615</name>
</gene>
<sequence length="206" mass="23387">MKTTERPELRVKILRAAAVSHEDISKEMDSYCAILGDPESIDDIVYEVMRLSNFEIIDNSIVKTRHGIVVWRYGVVLIKSTPEITSLIKRIVSDTNLMSVVFKAKDGNFLIAGPDIVLKKILSSARVKMKVKVTKRTRGIAFVETSTVVFDAMPGFLKDIINTLLGIEEEVFSILVLDVEDPEKFKKIIDKGPNVYWRRIEEDKET</sequence>
<dbReference type="AlphaFoldDB" id="A0A832SUX3"/>
<reference evidence="1" key="1">
    <citation type="journal article" date="2020" name="bioRxiv">
        <title>A rank-normalized archaeal taxonomy based on genome phylogeny resolves widespread incomplete and uneven classifications.</title>
        <authorList>
            <person name="Rinke C."/>
            <person name="Chuvochina M."/>
            <person name="Mussig A.J."/>
            <person name="Chaumeil P.-A."/>
            <person name="Waite D.W."/>
            <person name="Whitman W.B."/>
            <person name="Parks D.H."/>
            <person name="Hugenholtz P."/>
        </authorList>
    </citation>
    <scope>NUCLEOTIDE SEQUENCE</scope>
    <source>
        <strain evidence="1">UBA8853</strain>
    </source>
</reference>
<proteinExistence type="predicted"/>
<dbReference type="EMBL" id="DUJS01000004">
    <property type="protein sequence ID" value="HII70692.1"/>
    <property type="molecule type" value="Genomic_DNA"/>
</dbReference>
<dbReference type="Proteomes" id="UP000619545">
    <property type="component" value="Unassembled WGS sequence"/>
</dbReference>
<accession>A0A832SUX3</accession>